<accession>A0A6C0J4M7</accession>
<name>A0A6C0J4M7_9ZZZZ</name>
<evidence type="ECO:0000313" key="1">
    <source>
        <dbReference type="EMBL" id="QHT99720.1"/>
    </source>
</evidence>
<reference evidence="1" key="1">
    <citation type="journal article" date="2020" name="Nature">
        <title>Giant virus diversity and host interactions through global metagenomics.</title>
        <authorList>
            <person name="Schulz F."/>
            <person name="Roux S."/>
            <person name="Paez-Espino D."/>
            <person name="Jungbluth S."/>
            <person name="Walsh D.A."/>
            <person name="Denef V.J."/>
            <person name="McMahon K.D."/>
            <person name="Konstantinidis K.T."/>
            <person name="Eloe-Fadrosh E.A."/>
            <person name="Kyrpides N.C."/>
            <person name="Woyke T."/>
        </authorList>
    </citation>
    <scope>NUCLEOTIDE SEQUENCE</scope>
    <source>
        <strain evidence="1">GVMAG-M-3300025727-45</strain>
    </source>
</reference>
<organism evidence="1">
    <name type="scientific">viral metagenome</name>
    <dbReference type="NCBI Taxonomy" id="1070528"/>
    <lineage>
        <taxon>unclassified sequences</taxon>
        <taxon>metagenomes</taxon>
        <taxon>organismal metagenomes</taxon>
    </lineage>
</organism>
<sequence>MNKESSFFDVIEGDKEQSFLEEAVVQSDEFVPSQEYKVEHTYNTMKYEHENVEYPRTLLACDIPPQLKMVKNSKRENSLCLLKPVDKDCPEIEKHYIRMLRGSIWEEKEKESYELVNVCHTPFKIVVTQTESMYKLLENNGITDLVDYYQDHIDGPLIRVYYDNGTWNVSTSSLIYADGHWQNKRSFLELFQETLEAIGGDMEKDLDKELSYYFIMCNPDYLQIIEIYKHGLFFKEARNKSFELVTDVNLPDHYMRLNTYSDWVIDETNTVIHPHTLYSIVLTNGDTIRVSNWMYEELQIIKGNESHVNNMIINVLREPHYKIELFAYNFSKHLEILNKTNYYIQVYCDMLFKKYLKKETVILPMEHPLQKNLYHHVKKMYGIQNNARESKTHILDIIHKNDNIPRQGHLDFRWRENYVRDYIMGCSNVDISILVNMTKKFLEEREKRKEK</sequence>
<proteinExistence type="predicted"/>
<evidence type="ECO:0008006" key="2">
    <source>
        <dbReference type="Google" id="ProtNLM"/>
    </source>
</evidence>
<dbReference type="EMBL" id="MN740313">
    <property type="protein sequence ID" value="QHT99720.1"/>
    <property type="molecule type" value="Genomic_DNA"/>
</dbReference>
<dbReference type="AlphaFoldDB" id="A0A6C0J4M7"/>
<protein>
    <recommendedName>
        <fullName evidence="2">T4 RNA ligase 1-like N-terminal domain-containing protein</fullName>
    </recommendedName>
</protein>